<keyword evidence="2" id="KW-0812">Transmembrane</keyword>
<dbReference type="STRING" id="563176.SAMN04488090_4307"/>
<dbReference type="RefSeq" id="WP_093207752.1">
    <property type="nucleotide sequence ID" value="NZ_FNGS01000009.1"/>
</dbReference>
<proteinExistence type="predicted"/>
<evidence type="ECO:0000313" key="3">
    <source>
        <dbReference type="EMBL" id="SDM81431.1"/>
    </source>
</evidence>
<evidence type="ECO:0000313" key="4">
    <source>
        <dbReference type="Proteomes" id="UP000198901"/>
    </source>
</evidence>
<dbReference type="Proteomes" id="UP000198901">
    <property type="component" value="Unassembled WGS sequence"/>
</dbReference>
<dbReference type="OrthoDB" id="1489065at2"/>
<dbReference type="GO" id="GO:0005886">
    <property type="term" value="C:plasma membrane"/>
    <property type="evidence" value="ECO:0007669"/>
    <property type="project" value="TreeGrafter"/>
</dbReference>
<keyword evidence="2" id="KW-1133">Transmembrane helix</keyword>
<dbReference type="EMBL" id="FNGS01000009">
    <property type="protein sequence ID" value="SDM81431.1"/>
    <property type="molecule type" value="Genomic_DNA"/>
</dbReference>
<dbReference type="PANTHER" id="PTHR30441">
    <property type="entry name" value="DUF748 DOMAIN-CONTAINING PROTEIN"/>
    <property type="match status" value="1"/>
</dbReference>
<accession>A0A1G9WB22</accession>
<name>A0A1G9WB22_9BACT</name>
<dbReference type="PANTHER" id="PTHR30441:SF8">
    <property type="entry name" value="DUF748 DOMAIN-CONTAINING PROTEIN"/>
    <property type="match status" value="1"/>
</dbReference>
<evidence type="ECO:0000256" key="1">
    <source>
        <dbReference type="SAM" id="MobiDB-lite"/>
    </source>
</evidence>
<feature type="region of interest" description="Disordered" evidence="1">
    <location>
        <begin position="821"/>
        <end position="840"/>
    </location>
</feature>
<feature type="transmembrane region" description="Helical" evidence="2">
    <location>
        <begin position="12"/>
        <end position="32"/>
    </location>
</feature>
<organism evidence="3 4">
    <name type="scientific">Siphonobacter aquaeclarae</name>
    <dbReference type="NCBI Taxonomy" id="563176"/>
    <lineage>
        <taxon>Bacteria</taxon>
        <taxon>Pseudomonadati</taxon>
        <taxon>Bacteroidota</taxon>
        <taxon>Cytophagia</taxon>
        <taxon>Cytophagales</taxon>
        <taxon>Cytophagaceae</taxon>
        <taxon>Siphonobacter</taxon>
    </lineage>
</organism>
<dbReference type="GO" id="GO:0090313">
    <property type="term" value="P:regulation of protein targeting to membrane"/>
    <property type="evidence" value="ECO:0007669"/>
    <property type="project" value="TreeGrafter"/>
</dbReference>
<evidence type="ECO:0000256" key="2">
    <source>
        <dbReference type="SAM" id="Phobius"/>
    </source>
</evidence>
<reference evidence="3 4" key="1">
    <citation type="submission" date="2016-10" db="EMBL/GenBank/DDBJ databases">
        <authorList>
            <person name="de Groot N.N."/>
        </authorList>
    </citation>
    <scope>NUCLEOTIDE SEQUENCE [LARGE SCALE GENOMIC DNA]</scope>
    <source>
        <strain evidence="3 4">DSM 21668</strain>
    </source>
</reference>
<sequence>MKRKLRPHHYPLGLIALGILTTAGLMGGIYLYRDRIFKQFQREISARIRGTFLADNFHVLFWEDGSPGLTLLLQNVRLEDDSLKHHHQDFLKLKEVRIRLDLMRLFKKQVRMTSLRLVEGNLTAFRQANGYANWSLFERDTAYRPQPGEASGSTAKSGFLVEIEKIKLENVQVRFVDSLHHKWYGGLFRKVECRISRDQQALLGHITGPMHLDGLAFNPKKGSFGTNQETDLHLRVRLDTTARLLTLEPSRLVFARKDTLRANGTFQFHVRRPPDMNLYLHLQRMPLPTALGLMNRHLATTIGKFGLFPKVRKADIRISGSTGPGREPNIDLTFSTDPTKYNSLVGELSALTLKGHFTNHLDPKREPGDPNSRLLFEQYSAEWEETIPVSGRLVIHNLDQSRAFLTTRVDADLARMNENLNATHYLLEKGHIRMDAYYRGGVNAIFDKKTGNLSGLLAGTLRVQDGSFRYLTRKLHFEKLNIEADFDARDLYVRSISAQINKSPVYVHGHIRKLIPFLTVPNTRLYAQAAITSPNLNFNASKILPRPALKSANMRKKARKELITKIDRILDHLETDISVKLDRFQYRHFAATQVRGQLGLSARKLEIKNLKMNAFKGDFDFSGQIDYLHDHPARMSVACRLQNTDIRQLFYAFDDFQQTTITHKNINGIWSSEGKIEAQLNRDYTPLPGTFYGYLNFRLKNGELIQFEPLKRLQRFIFKNRDFDNVRFAPLASQFRFRGREIEMDRMGIESSALTLYVGGTYSFAKKTDLFVQIPLKNLRKRGKDYELVELDAKEIPGWTLNLRARDEGDEVRIRLDIGQRARQRKARRQQAEGDPGALK</sequence>
<keyword evidence="2" id="KW-0472">Membrane</keyword>
<dbReference type="AlphaFoldDB" id="A0A1G9WB22"/>
<protein>
    <submittedName>
        <fullName evidence="3">AsmA-like C-terminal region</fullName>
    </submittedName>
</protein>
<gene>
    <name evidence="3" type="ORF">SAMN04488090_4307</name>
</gene>
<keyword evidence="4" id="KW-1185">Reference proteome</keyword>
<dbReference type="InterPro" id="IPR052894">
    <property type="entry name" value="AsmA-related"/>
</dbReference>